<evidence type="ECO:0000256" key="2">
    <source>
        <dbReference type="ARBA" id="ARBA00012438"/>
    </source>
</evidence>
<evidence type="ECO:0000256" key="3">
    <source>
        <dbReference type="ARBA" id="ARBA00022553"/>
    </source>
</evidence>
<feature type="domain" description="PAS" evidence="13">
    <location>
        <begin position="209"/>
        <end position="253"/>
    </location>
</feature>
<dbReference type="NCBIfam" id="NF046020">
    <property type="entry name" value="HisKinCckABruc"/>
    <property type="match status" value="1"/>
</dbReference>
<name>A0A4R3MJF0_9HYPH</name>
<feature type="transmembrane region" description="Helical" evidence="10">
    <location>
        <begin position="24"/>
        <end position="45"/>
    </location>
</feature>
<dbReference type="InterPro" id="IPR036890">
    <property type="entry name" value="HATPase_C_sf"/>
</dbReference>
<dbReference type="PROSITE" id="PS50112">
    <property type="entry name" value="PAS"/>
    <property type="match status" value="1"/>
</dbReference>
<evidence type="ECO:0000256" key="7">
    <source>
        <dbReference type="ARBA" id="ARBA00022840"/>
    </source>
</evidence>
<sequence length="840" mass="91427">MTDTRMEPVAGEASADRPQKDGSIGLVVLLAAALIAIAVALALMGREEARPLILGLLAFLAVVGVFSLFAAAVGVLRFSERTPRDLLSKGLLEELNEGLLVTARGGRVIYANPAYRRLTEAERPEDVRGVERAFAGDAEASEAIYRLSQAAAAGRRAEEEIRIERKARDGAGRIATWYRIRVQPLAGGRREMLWQVADITQDRIRQEDVFRELQRAIDNLDHAPAGFLSADPDGRIRYLNATLAGWLGYDIAEAETSTLTLDRIISGDGAALIRNVEPAPGEVRTETIDLDLVRRNGQSLPVRLLHRVAFDGEGRPGASRTLVLNRSPGSGDVAETLRAAEVRFARFFNNTPLAIATIDRDGRIERTNAGFARMFAGSGRPGARTILDCIGERDREALSAALEAAFAGRADVKPVDAQVAGESGRIARFFISPVEDGDGEAAIIYALDITEQRALEGQFAQGQKMQAVGQLAGGIAHDFNNVLTAIIGFSDLLLANHRPTDPSFNDIMNIKHNANRAAGLVRQLLAFSRRQTLRPQVLRLGEVMSDLQVLLARLLGAKVELRLEQDRDLWFVKADLNQLEQVVINLAVNARDAMPDGGRLTIATRNVDRAQSEKLGDTTIAPGEYVLLEVTDTGTGMTPEVLEKIFDPFFTTKEVGKGTGLGLSTVYGIIKQTGGHIFAQSEPGKGTTFRIYLPRHEPMPEEAVQRRDAAPEAPRDLTGRGTILLVEDEESVRAFAARALASRGYTVLEADTGAAALELMDEHDGNVDLVVSDVVMPEMDGPTLLKEVRKRNPELKIIFVSGYAEDAFRKNLEGGEKFTFLPKPFNLKELAATVKEVLAT</sequence>
<dbReference type="SUPFAM" id="SSF55874">
    <property type="entry name" value="ATPase domain of HSP90 chaperone/DNA topoisomerase II/histidine kinase"/>
    <property type="match status" value="1"/>
</dbReference>
<dbReference type="SMART" id="SM00448">
    <property type="entry name" value="REC"/>
    <property type="match status" value="1"/>
</dbReference>
<dbReference type="InterPro" id="IPR000014">
    <property type="entry name" value="PAS"/>
</dbReference>
<dbReference type="GO" id="GO:0000155">
    <property type="term" value="F:phosphorelay sensor kinase activity"/>
    <property type="evidence" value="ECO:0007669"/>
    <property type="project" value="InterPro"/>
</dbReference>
<keyword evidence="3 9" id="KW-0597">Phosphoprotein</keyword>
<feature type="domain" description="Response regulatory" evidence="12">
    <location>
        <begin position="722"/>
        <end position="838"/>
    </location>
</feature>
<feature type="domain" description="Histidine kinase" evidence="11">
    <location>
        <begin position="474"/>
        <end position="697"/>
    </location>
</feature>
<dbReference type="InterPro" id="IPR035965">
    <property type="entry name" value="PAS-like_dom_sf"/>
</dbReference>
<dbReference type="InterPro" id="IPR013767">
    <property type="entry name" value="PAS_fold"/>
</dbReference>
<dbReference type="SMART" id="SM00387">
    <property type="entry name" value="HATPase_c"/>
    <property type="match status" value="1"/>
</dbReference>
<dbReference type="GO" id="GO:0006355">
    <property type="term" value="P:regulation of DNA-templated transcription"/>
    <property type="evidence" value="ECO:0007669"/>
    <property type="project" value="InterPro"/>
</dbReference>
<dbReference type="Pfam" id="PF02518">
    <property type="entry name" value="HATPase_c"/>
    <property type="match status" value="1"/>
</dbReference>
<keyword evidence="7" id="KW-0067">ATP-binding</keyword>
<evidence type="ECO:0000256" key="8">
    <source>
        <dbReference type="ARBA" id="ARBA00023012"/>
    </source>
</evidence>
<dbReference type="InterPro" id="IPR001789">
    <property type="entry name" value="Sig_transdc_resp-reg_receiver"/>
</dbReference>
<dbReference type="InterPro" id="IPR003661">
    <property type="entry name" value="HisK_dim/P_dom"/>
</dbReference>
<proteinExistence type="predicted"/>
<dbReference type="SMART" id="SM00388">
    <property type="entry name" value="HisKA"/>
    <property type="match status" value="1"/>
</dbReference>
<dbReference type="OrthoDB" id="9796100at2"/>
<dbReference type="SUPFAM" id="SSF47384">
    <property type="entry name" value="Homodimeric domain of signal transducing histidine kinase"/>
    <property type="match status" value="1"/>
</dbReference>
<keyword evidence="5" id="KW-0547">Nucleotide-binding</keyword>
<accession>A0A4R3MJF0</accession>
<dbReference type="Gene3D" id="3.40.50.2300">
    <property type="match status" value="1"/>
</dbReference>
<keyword evidence="10" id="KW-0472">Membrane</keyword>
<dbReference type="Gene3D" id="1.10.287.130">
    <property type="match status" value="1"/>
</dbReference>
<evidence type="ECO:0000256" key="6">
    <source>
        <dbReference type="ARBA" id="ARBA00022777"/>
    </source>
</evidence>
<dbReference type="CDD" id="cd00082">
    <property type="entry name" value="HisKA"/>
    <property type="match status" value="1"/>
</dbReference>
<evidence type="ECO:0000259" key="12">
    <source>
        <dbReference type="PROSITE" id="PS50110"/>
    </source>
</evidence>
<dbReference type="PRINTS" id="PR00344">
    <property type="entry name" value="BCTRLSENSOR"/>
</dbReference>
<dbReference type="InterPro" id="IPR003594">
    <property type="entry name" value="HATPase_dom"/>
</dbReference>
<dbReference type="PROSITE" id="PS50110">
    <property type="entry name" value="RESPONSE_REGULATORY"/>
    <property type="match status" value="1"/>
</dbReference>
<evidence type="ECO:0000256" key="1">
    <source>
        <dbReference type="ARBA" id="ARBA00000085"/>
    </source>
</evidence>
<dbReference type="FunFam" id="1.10.287.130:FF:000037">
    <property type="entry name" value="Hybrid sensor histidine kinase/response regulator"/>
    <property type="match status" value="1"/>
</dbReference>
<dbReference type="EMBL" id="SMAK01000001">
    <property type="protein sequence ID" value="TCT13534.1"/>
    <property type="molecule type" value="Genomic_DNA"/>
</dbReference>
<dbReference type="CDD" id="cd00130">
    <property type="entry name" value="PAS"/>
    <property type="match status" value="1"/>
</dbReference>
<dbReference type="InterPro" id="IPR011006">
    <property type="entry name" value="CheY-like_superfamily"/>
</dbReference>
<dbReference type="Pfam" id="PF08448">
    <property type="entry name" value="PAS_4"/>
    <property type="match status" value="2"/>
</dbReference>
<gene>
    <name evidence="14" type="ORF">EDC22_101402</name>
</gene>
<dbReference type="AlphaFoldDB" id="A0A4R3MJF0"/>
<dbReference type="SUPFAM" id="SSF55785">
    <property type="entry name" value="PYP-like sensor domain (PAS domain)"/>
    <property type="match status" value="3"/>
</dbReference>
<dbReference type="RefSeq" id="WP_132804912.1">
    <property type="nucleotide sequence ID" value="NZ_SMAK01000001.1"/>
</dbReference>
<dbReference type="GO" id="GO:0005524">
    <property type="term" value="F:ATP binding"/>
    <property type="evidence" value="ECO:0007669"/>
    <property type="project" value="UniProtKB-KW"/>
</dbReference>
<dbReference type="SUPFAM" id="SSF52172">
    <property type="entry name" value="CheY-like"/>
    <property type="match status" value="1"/>
</dbReference>
<evidence type="ECO:0000256" key="10">
    <source>
        <dbReference type="SAM" id="Phobius"/>
    </source>
</evidence>
<dbReference type="SMART" id="SM00091">
    <property type="entry name" value="PAS"/>
    <property type="match status" value="3"/>
</dbReference>
<dbReference type="PROSITE" id="PS50109">
    <property type="entry name" value="HIS_KIN"/>
    <property type="match status" value="1"/>
</dbReference>
<keyword evidence="4" id="KW-0808">Transferase</keyword>
<keyword evidence="10" id="KW-0812">Transmembrane</keyword>
<dbReference type="EC" id="2.7.13.3" evidence="2"/>
<evidence type="ECO:0000256" key="5">
    <source>
        <dbReference type="ARBA" id="ARBA00022741"/>
    </source>
</evidence>
<dbReference type="InterPro" id="IPR013656">
    <property type="entry name" value="PAS_4"/>
</dbReference>
<organism evidence="14 15">
    <name type="scientific">Tepidamorphus gemmatus</name>
    <dbReference type="NCBI Taxonomy" id="747076"/>
    <lineage>
        <taxon>Bacteria</taxon>
        <taxon>Pseudomonadati</taxon>
        <taxon>Pseudomonadota</taxon>
        <taxon>Alphaproteobacteria</taxon>
        <taxon>Hyphomicrobiales</taxon>
        <taxon>Tepidamorphaceae</taxon>
        <taxon>Tepidamorphus</taxon>
    </lineage>
</organism>
<dbReference type="InterPro" id="IPR004358">
    <property type="entry name" value="Sig_transdc_His_kin-like_C"/>
</dbReference>
<keyword evidence="6 14" id="KW-0418">Kinase</keyword>
<protein>
    <recommendedName>
        <fullName evidence="2">histidine kinase</fullName>
        <ecNumber evidence="2">2.7.13.3</ecNumber>
    </recommendedName>
</protein>
<dbReference type="Gene3D" id="3.30.450.20">
    <property type="entry name" value="PAS domain"/>
    <property type="match status" value="3"/>
</dbReference>
<evidence type="ECO:0000313" key="15">
    <source>
        <dbReference type="Proteomes" id="UP000295678"/>
    </source>
</evidence>
<dbReference type="InterPro" id="IPR036097">
    <property type="entry name" value="HisK_dim/P_sf"/>
</dbReference>
<comment type="catalytic activity">
    <reaction evidence="1">
        <text>ATP + protein L-histidine = ADP + protein N-phospho-L-histidine.</text>
        <dbReference type="EC" id="2.7.13.3"/>
    </reaction>
</comment>
<evidence type="ECO:0000256" key="4">
    <source>
        <dbReference type="ARBA" id="ARBA00022679"/>
    </source>
</evidence>
<keyword evidence="15" id="KW-1185">Reference proteome</keyword>
<dbReference type="PANTHER" id="PTHR43065">
    <property type="entry name" value="SENSOR HISTIDINE KINASE"/>
    <property type="match status" value="1"/>
</dbReference>
<feature type="modified residue" description="4-aspartylphosphate" evidence="9">
    <location>
        <position position="773"/>
    </location>
</feature>
<evidence type="ECO:0000256" key="9">
    <source>
        <dbReference type="PROSITE-ProRule" id="PRU00169"/>
    </source>
</evidence>
<dbReference type="PANTHER" id="PTHR43065:SF42">
    <property type="entry name" value="TWO-COMPONENT SENSOR PPRA"/>
    <property type="match status" value="1"/>
</dbReference>
<keyword evidence="10" id="KW-1133">Transmembrane helix</keyword>
<keyword evidence="8" id="KW-0902">Two-component regulatory system</keyword>
<dbReference type="Gene3D" id="3.30.565.10">
    <property type="entry name" value="Histidine kinase-like ATPase, C-terminal domain"/>
    <property type="match status" value="1"/>
</dbReference>
<evidence type="ECO:0000259" key="13">
    <source>
        <dbReference type="PROSITE" id="PS50112"/>
    </source>
</evidence>
<dbReference type="Pfam" id="PF00989">
    <property type="entry name" value="PAS"/>
    <property type="match status" value="1"/>
</dbReference>
<dbReference type="InterPro" id="IPR005467">
    <property type="entry name" value="His_kinase_dom"/>
</dbReference>
<feature type="transmembrane region" description="Helical" evidence="10">
    <location>
        <begin position="52"/>
        <end position="76"/>
    </location>
</feature>
<comment type="caution">
    <text evidence="14">The sequence shown here is derived from an EMBL/GenBank/DDBJ whole genome shotgun (WGS) entry which is preliminary data.</text>
</comment>
<evidence type="ECO:0000259" key="11">
    <source>
        <dbReference type="PROSITE" id="PS50109"/>
    </source>
</evidence>
<evidence type="ECO:0000313" key="14">
    <source>
        <dbReference type="EMBL" id="TCT13534.1"/>
    </source>
</evidence>
<dbReference type="Proteomes" id="UP000295678">
    <property type="component" value="Unassembled WGS sequence"/>
</dbReference>
<reference evidence="14 15" key="1">
    <citation type="submission" date="2019-03" db="EMBL/GenBank/DDBJ databases">
        <title>Genomic Encyclopedia of Type Strains, Phase IV (KMG-IV): sequencing the most valuable type-strain genomes for metagenomic binning, comparative biology and taxonomic classification.</title>
        <authorList>
            <person name="Goeker M."/>
        </authorList>
    </citation>
    <scope>NUCLEOTIDE SEQUENCE [LARGE SCALE GENOMIC DNA]</scope>
    <source>
        <strain evidence="14 15">DSM 19345</strain>
    </source>
</reference>
<dbReference type="Pfam" id="PF00512">
    <property type="entry name" value="HisKA"/>
    <property type="match status" value="1"/>
</dbReference>
<dbReference type="Pfam" id="PF00072">
    <property type="entry name" value="Response_reg"/>
    <property type="match status" value="1"/>
</dbReference>